<dbReference type="Proteomes" id="UP001175228">
    <property type="component" value="Unassembled WGS sequence"/>
</dbReference>
<sequence>MSVATATVLPREPRFPHLLPPVPRTHPIPLRNAAYEPMYGRMNEYRDLQREMDELSEEERELEELDNNIRIRGFKTIVPIGRVKTQQEEKQEVRVVLLSRWNVKADEATPEDDEGDSAISGGPPSVMEGEEEEEEEEVDLDASMEDLDDDSNEEEEEEEQDLDIDIPEDIDATHSF</sequence>
<keyword evidence="4" id="KW-1185">Reference proteome</keyword>
<proteinExistence type="predicted"/>
<evidence type="ECO:0000313" key="4">
    <source>
        <dbReference type="Proteomes" id="UP001175228"/>
    </source>
</evidence>
<evidence type="ECO:0000256" key="1">
    <source>
        <dbReference type="SAM" id="Coils"/>
    </source>
</evidence>
<protein>
    <submittedName>
        <fullName evidence="3">Uncharacterized protein</fullName>
    </submittedName>
</protein>
<feature type="region of interest" description="Disordered" evidence="2">
    <location>
        <begin position="102"/>
        <end position="176"/>
    </location>
</feature>
<organism evidence="3 4">
    <name type="scientific">Armillaria luteobubalina</name>
    <dbReference type="NCBI Taxonomy" id="153913"/>
    <lineage>
        <taxon>Eukaryota</taxon>
        <taxon>Fungi</taxon>
        <taxon>Dikarya</taxon>
        <taxon>Basidiomycota</taxon>
        <taxon>Agaricomycotina</taxon>
        <taxon>Agaricomycetes</taxon>
        <taxon>Agaricomycetidae</taxon>
        <taxon>Agaricales</taxon>
        <taxon>Marasmiineae</taxon>
        <taxon>Physalacriaceae</taxon>
        <taxon>Armillaria</taxon>
    </lineage>
</organism>
<reference evidence="3" key="1">
    <citation type="submission" date="2023-06" db="EMBL/GenBank/DDBJ databases">
        <authorList>
            <consortium name="Lawrence Berkeley National Laboratory"/>
            <person name="Ahrendt S."/>
            <person name="Sahu N."/>
            <person name="Indic B."/>
            <person name="Wong-Bajracharya J."/>
            <person name="Merenyi Z."/>
            <person name="Ke H.-M."/>
            <person name="Monk M."/>
            <person name="Kocsube S."/>
            <person name="Drula E."/>
            <person name="Lipzen A."/>
            <person name="Balint B."/>
            <person name="Henrissat B."/>
            <person name="Andreopoulos B."/>
            <person name="Martin F.M."/>
            <person name="Harder C.B."/>
            <person name="Rigling D."/>
            <person name="Ford K.L."/>
            <person name="Foster G.D."/>
            <person name="Pangilinan J."/>
            <person name="Papanicolaou A."/>
            <person name="Barry K."/>
            <person name="LaButti K."/>
            <person name="Viragh M."/>
            <person name="Koriabine M."/>
            <person name="Yan M."/>
            <person name="Riley R."/>
            <person name="Champramary S."/>
            <person name="Plett K.L."/>
            <person name="Tsai I.J."/>
            <person name="Slot J."/>
            <person name="Sipos G."/>
            <person name="Plett J."/>
            <person name="Nagy L.G."/>
            <person name="Grigoriev I.V."/>
        </authorList>
    </citation>
    <scope>NUCLEOTIDE SEQUENCE</scope>
    <source>
        <strain evidence="3">HWK02</strain>
    </source>
</reference>
<comment type="caution">
    <text evidence="3">The sequence shown here is derived from an EMBL/GenBank/DDBJ whole genome shotgun (WGS) entry which is preliminary data.</text>
</comment>
<accession>A0AA39QFL9</accession>
<feature type="compositionally biased region" description="Acidic residues" evidence="2">
    <location>
        <begin position="128"/>
        <end position="170"/>
    </location>
</feature>
<evidence type="ECO:0000313" key="3">
    <source>
        <dbReference type="EMBL" id="KAK0500961.1"/>
    </source>
</evidence>
<name>A0AA39QFL9_9AGAR</name>
<gene>
    <name evidence="3" type="ORF">EDD18DRAFT_1067739</name>
</gene>
<feature type="coiled-coil region" evidence="1">
    <location>
        <begin position="38"/>
        <end position="72"/>
    </location>
</feature>
<evidence type="ECO:0000256" key="2">
    <source>
        <dbReference type="SAM" id="MobiDB-lite"/>
    </source>
</evidence>
<keyword evidence="1" id="KW-0175">Coiled coil</keyword>
<dbReference type="EMBL" id="JAUEPU010000007">
    <property type="protein sequence ID" value="KAK0500961.1"/>
    <property type="molecule type" value="Genomic_DNA"/>
</dbReference>
<dbReference type="AlphaFoldDB" id="A0AA39QFL9"/>